<dbReference type="InterPro" id="IPR050883">
    <property type="entry name" value="PNGase"/>
</dbReference>
<dbReference type="OrthoDB" id="9804511at2"/>
<comment type="caution">
    <text evidence="6">The sequence shown here is derived from an EMBL/GenBank/DDBJ whole genome shotgun (WGS) entry which is preliminary data.</text>
</comment>
<dbReference type="GO" id="GO:0000224">
    <property type="term" value="F:peptide-N4-(N-acetyl-beta-glucosaminyl)asparagine amidase activity"/>
    <property type="evidence" value="ECO:0007669"/>
    <property type="project" value="TreeGrafter"/>
</dbReference>
<evidence type="ECO:0000259" key="4">
    <source>
        <dbReference type="Pfam" id="PF07971"/>
    </source>
</evidence>
<comment type="subunit">
    <text evidence="2">Monomer.</text>
</comment>
<dbReference type="InterPro" id="IPR008928">
    <property type="entry name" value="6-hairpin_glycosidase_sf"/>
</dbReference>
<dbReference type="Pfam" id="PF07971">
    <property type="entry name" value="Glyco_hydro_92"/>
    <property type="match status" value="1"/>
</dbReference>
<evidence type="ECO:0000256" key="2">
    <source>
        <dbReference type="ARBA" id="ARBA00011245"/>
    </source>
</evidence>
<dbReference type="AlphaFoldDB" id="A0A2S7KYD1"/>
<accession>A0A2S7KYD1</accession>
<dbReference type="GO" id="GO:0005975">
    <property type="term" value="P:carbohydrate metabolic process"/>
    <property type="evidence" value="ECO:0007669"/>
    <property type="project" value="InterPro"/>
</dbReference>
<evidence type="ECO:0000256" key="1">
    <source>
        <dbReference type="ARBA" id="ARBA00001913"/>
    </source>
</evidence>
<dbReference type="SUPFAM" id="SSF48208">
    <property type="entry name" value="Six-hairpin glycosidases"/>
    <property type="match status" value="1"/>
</dbReference>
<dbReference type="FunFam" id="3.30.2080.10:FF:000001">
    <property type="entry name" value="Alpha-1,2-mannosidase subfamily"/>
    <property type="match status" value="1"/>
</dbReference>
<dbReference type="Gene3D" id="2.70.98.10">
    <property type="match status" value="1"/>
</dbReference>
<dbReference type="Proteomes" id="UP000239522">
    <property type="component" value="Unassembled WGS sequence"/>
</dbReference>
<dbReference type="InterPro" id="IPR041371">
    <property type="entry name" value="GH92_N"/>
</dbReference>
<dbReference type="EMBL" id="MQUA01000013">
    <property type="protein sequence ID" value="PQB07684.1"/>
    <property type="molecule type" value="Genomic_DNA"/>
</dbReference>
<evidence type="ECO:0000259" key="5">
    <source>
        <dbReference type="Pfam" id="PF17678"/>
    </source>
</evidence>
<name>A0A2S7KYD1_9FLAO</name>
<feature type="domain" description="Glycosyl hydrolase family 92" evidence="4">
    <location>
        <begin position="261"/>
        <end position="727"/>
    </location>
</feature>
<dbReference type="Gene3D" id="1.20.1050.60">
    <property type="entry name" value="alpha-1,2-mannosidase"/>
    <property type="match status" value="1"/>
</dbReference>
<evidence type="ECO:0000313" key="7">
    <source>
        <dbReference type="Proteomes" id="UP000239522"/>
    </source>
</evidence>
<reference evidence="6 7" key="1">
    <citation type="submission" date="2016-11" db="EMBL/GenBank/DDBJ databases">
        <title>Trade-off between light-utilization and light-protection in marine flavobacteria.</title>
        <authorList>
            <person name="Kumagai Y."/>
        </authorList>
    </citation>
    <scope>NUCLEOTIDE SEQUENCE [LARGE SCALE GENOMIC DNA]</scope>
    <source>
        <strain evidence="6 7">ATCC 700397</strain>
    </source>
</reference>
<feature type="domain" description="Glycosyl hydrolase family 92 N-terminal" evidence="5">
    <location>
        <begin position="21"/>
        <end position="255"/>
    </location>
</feature>
<dbReference type="Gene3D" id="3.30.2080.10">
    <property type="entry name" value="GH92 mannosidase domain"/>
    <property type="match status" value="1"/>
</dbReference>
<dbReference type="InterPro" id="IPR005887">
    <property type="entry name" value="GH92_a_mannosidase_put"/>
</dbReference>
<evidence type="ECO:0000256" key="3">
    <source>
        <dbReference type="ARBA" id="ARBA00022837"/>
    </source>
</evidence>
<dbReference type="Pfam" id="PF17678">
    <property type="entry name" value="Glyco_hydro_92N"/>
    <property type="match status" value="1"/>
</dbReference>
<proteinExistence type="predicted"/>
<evidence type="ECO:0000313" key="6">
    <source>
        <dbReference type="EMBL" id="PQB07684.1"/>
    </source>
</evidence>
<dbReference type="GO" id="GO:0005829">
    <property type="term" value="C:cytosol"/>
    <property type="evidence" value="ECO:0007669"/>
    <property type="project" value="TreeGrafter"/>
</dbReference>
<organism evidence="6 7">
    <name type="scientific">Polaribacter filamentus</name>
    <dbReference type="NCBI Taxonomy" id="53483"/>
    <lineage>
        <taxon>Bacteria</taxon>
        <taxon>Pseudomonadati</taxon>
        <taxon>Bacteroidota</taxon>
        <taxon>Flavobacteriia</taxon>
        <taxon>Flavobacteriales</taxon>
        <taxon>Flavobacteriaceae</taxon>
    </lineage>
</organism>
<dbReference type="PANTHER" id="PTHR12143">
    <property type="entry name" value="PEPTIDE N-GLYCANASE PNGASE -RELATED"/>
    <property type="match status" value="1"/>
</dbReference>
<comment type="cofactor">
    <cofactor evidence="1">
        <name>Ca(2+)</name>
        <dbReference type="ChEBI" id="CHEBI:29108"/>
    </cofactor>
</comment>
<dbReference type="PANTHER" id="PTHR12143:SF39">
    <property type="entry name" value="SECRETED PROTEIN"/>
    <property type="match status" value="1"/>
</dbReference>
<dbReference type="NCBIfam" id="TIGR01180">
    <property type="entry name" value="aman2_put"/>
    <property type="match status" value="1"/>
</dbReference>
<dbReference type="GO" id="GO:0030246">
    <property type="term" value="F:carbohydrate binding"/>
    <property type="evidence" value="ECO:0007669"/>
    <property type="project" value="InterPro"/>
</dbReference>
<dbReference type="GO" id="GO:0006516">
    <property type="term" value="P:glycoprotein catabolic process"/>
    <property type="evidence" value="ECO:0007669"/>
    <property type="project" value="TreeGrafter"/>
</dbReference>
<evidence type="ECO:0008006" key="8">
    <source>
        <dbReference type="Google" id="ProtNLM"/>
    </source>
</evidence>
<keyword evidence="7" id="KW-1185">Reference proteome</keyword>
<dbReference type="InterPro" id="IPR012939">
    <property type="entry name" value="Glyco_hydro_92"/>
</dbReference>
<protein>
    <recommendedName>
        <fullName evidence="8">Alpha-mannosidase</fullName>
    </recommendedName>
</protein>
<dbReference type="InterPro" id="IPR014718">
    <property type="entry name" value="GH-type_carb-bd"/>
</dbReference>
<dbReference type="Gene3D" id="1.20.1610.10">
    <property type="entry name" value="alpha-1,2-mannosidases domains"/>
    <property type="match status" value="1"/>
</dbReference>
<sequence length="735" mass="82388">MAFSFYACNKTEQNTPSMLSFVDPMIGTAGDGHTFPGATTPFGMVQLSPSNDNRGRNWCSGYHYTDSIIKGFAHNHISGAGLGAFGDFLIMPTSGKLILNPGKGESPDKSYRSRFSHNTEKASPGYYSVVLDDYNVKAELTASPRVGFHRYTFNNSGENHIIIDPVHNIREGVTNTQVEFLSNTAMRGSKKSHGAAGPRTVYFYAEFSKPFEQKGVVVDNETIEKEFKANHKKTCAFVTYNLNAGDQIEIKLALSYVSFEGAKKNFEAEATNKNFDTALAEAKEVWLSKLSKFDLTANETQKRIFYTAVYHSFIGPNLISDVDGNYIVEQKHLNSDFPQYSNYSTWDTYRATHPLFTLVENKKNADFVNSLASRYTDAKVSLPIWECGGYDNFCMIGRSPIAVMGEAILKNIEGINIDNAYAAMYDAAFTKVGSSPNYGRNNGMDSYLERSYITADVGSSVSKTTEYNYHDYVLAQVAKKLGKTEDYKLFSKRSKGYRNLWNDEKKYLWPKKADGEWIEMRMDIWDELKFNYISGNIWAYSTYVPHDTDYLIELVGGEEAFVNWLDNIYSDNTTIDGHQHVDISGFIGKLGHGDEPGHHTAYMYTLAGAPDRTQEIVREICTTMYSDKPDGMINNEDLGQMSSWYIFSSLGFYPVSPADSEYVIGSPLHEKVSVKLDSGKTLVVKTVNNSLENKYVKSAVFNGKELENLIITHDMIMGGGELLIEMSASPKKRKL</sequence>
<keyword evidence="3" id="KW-0106">Calcium</keyword>
<gene>
    <name evidence="6" type="ORF">BST83_11345</name>
</gene>